<dbReference type="SUPFAM" id="SSF53738">
    <property type="entry name" value="Phosphoglucomutase, first 3 domains"/>
    <property type="match status" value="3"/>
</dbReference>
<dbReference type="FunFam" id="3.40.120.10:FF:000035">
    <property type="entry name" value="Pgm3p"/>
    <property type="match status" value="1"/>
</dbReference>
<dbReference type="GO" id="GO:0005634">
    <property type="term" value="C:nucleus"/>
    <property type="evidence" value="ECO:0007669"/>
    <property type="project" value="TreeGrafter"/>
</dbReference>
<comment type="caution">
    <text evidence="15">The sequence shown here is derived from an EMBL/GenBank/DDBJ whole genome shotgun (WGS) entry which is preliminary data.</text>
</comment>
<evidence type="ECO:0000256" key="2">
    <source>
        <dbReference type="ARBA" id="ARBA00004496"/>
    </source>
</evidence>
<proteinExistence type="inferred from homology"/>
<dbReference type="GO" id="GO:0008973">
    <property type="term" value="F:phosphopentomutase activity"/>
    <property type="evidence" value="ECO:0007669"/>
    <property type="project" value="TreeGrafter"/>
</dbReference>
<dbReference type="Pfam" id="PF02879">
    <property type="entry name" value="PGM_PMM_II"/>
    <property type="match status" value="1"/>
</dbReference>
<keyword evidence="9" id="KW-0413">Isomerase</keyword>
<keyword evidence="4" id="KW-0963">Cytoplasm</keyword>
<comment type="cofactor">
    <cofactor evidence="1">
        <name>Mg(2+)</name>
        <dbReference type="ChEBI" id="CHEBI:18420"/>
    </cofactor>
</comment>
<dbReference type="PROSITE" id="PS00710">
    <property type="entry name" value="PGM_PMM"/>
    <property type="match status" value="1"/>
</dbReference>
<evidence type="ECO:0000256" key="4">
    <source>
        <dbReference type="ARBA" id="ARBA00022490"/>
    </source>
</evidence>
<organism evidence="15 16">
    <name type="scientific">Aphanomyces astaci</name>
    <name type="common">Crayfish plague agent</name>
    <dbReference type="NCBI Taxonomy" id="112090"/>
    <lineage>
        <taxon>Eukaryota</taxon>
        <taxon>Sar</taxon>
        <taxon>Stramenopiles</taxon>
        <taxon>Oomycota</taxon>
        <taxon>Saprolegniomycetes</taxon>
        <taxon>Saprolegniales</taxon>
        <taxon>Verrucalvaceae</taxon>
        <taxon>Aphanomyces</taxon>
    </lineage>
</organism>
<dbReference type="VEuPathDB" id="FungiDB:H257_01608"/>
<dbReference type="InterPro" id="IPR016066">
    <property type="entry name" value="A-D-PHexomutase_CS"/>
</dbReference>
<dbReference type="InterPro" id="IPR036900">
    <property type="entry name" value="A-D-PHexomutase_C_sf"/>
</dbReference>
<dbReference type="GO" id="GO:0000287">
    <property type="term" value="F:magnesium ion binding"/>
    <property type="evidence" value="ECO:0007669"/>
    <property type="project" value="InterPro"/>
</dbReference>
<feature type="domain" description="Alpha-D-phosphohexomutase C-terminal" evidence="11">
    <location>
        <begin position="542"/>
        <end position="583"/>
    </location>
</feature>
<name>A0A397AWY3_APHAT</name>
<evidence type="ECO:0000256" key="10">
    <source>
        <dbReference type="ARBA" id="ARBA00023277"/>
    </source>
</evidence>
<evidence type="ECO:0000259" key="11">
    <source>
        <dbReference type="Pfam" id="PF00408"/>
    </source>
</evidence>
<evidence type="ECO:0000256" key="3">
    <source>
        <dbReference type="ARBA" id="ARBA00010231"/>
    </source>
</evidence>
<keyword evidence="10" id="KW-0119">Carbohydrate metabolism</keyword>
<dbReference type="PANTHER" id="PTHR45745">
    <property type="entry name" value="PHOSPHOMANNOMUTASE 45A"/>
    <property type="match status" value="1"/>
</dbReference>
<comment type="subcellular location">
    <subcellularLocation>
        <location evidence="2">Cytoplasm</location>
    </subcellularLocation>
</comment>
<dbReference type="SUPFAM" id="SSF55957">
    <property type="entry name" value="Phosphoglucomutase, C-terminal domain"/>
    <property type="match status" value="1"/>
</dbReference>
<evidence type="ECO:0000259" key="13">
    <source>
        <dbReference type="Pfam" id="PF02879"/>
    </source>
</evidence>
<dbReference type="InterPro" id="IPR005843">
    <property type="entry name" value="A-D-PHexomutase_C"/>
</dbReference>
<accession>A0A397AWY3</accession>
<dbReference type="InterPro" id="IPR005846">
    <property type="entry name" value="A-D-PHexomutase_a/b/a-III"/>
</dbReference>
<evidence type="ECO:0008006" key="17">
    <source>
        <dbReference type="Google" id="ProtNLM"/>
    </source>
</evidence>
<gene>
    <name evidence="15" type="ORF">DYB36_000537</name>
</gene>
<sequence>MHLTQIASYVLTGDRTESQKWIEAGRQWVAWDVNDGTKTAIQSLVDAGDADALRQKLEKRLDFGTAGLRAAMGAGTVCMNDLVVIQTMQGLVAYLEESYGVEAVQRRGIVLGYDHRQFGTLNSKQFAAYSAAVAVSRGIKVYLYEGVVATPLVPFAVDRLGCVAGIMVTASHNPKADNGYKVYGSNGCQIIPPHDERIAASILNHLAPWQLYDITNIRSQTADPTAELVAAYFDAMTPLVRYPQDNANPLYHVKVAYSAMHGVGHEFTRQSFSKFNLPPYYPVEAQMHPDHTFPTVAFPNPEEGQGALHLSFETAAKHGCSLILANDPDADRLAVAELLPSGDWYLFTGNEIGTLLGFWEYTQYMKQHPTADKSKLYVVTSTVSSKMLRAIALREGFNFVETLTGFKWMGNETQKLREAGNTVLFAFEEAIGFCVGNVVKDKDGVCAAAVFAEMATQLKKDGGGTVYMHLQQLYATYGHFVTQNHYVKCYNPSTVQLIFDRLRNQGHYWHVVANKYAIKSIRDLSTGFDSAQPDCRAVLPQSSEMITYSFANGVVATLRTSGTEPKLKYYVESPGGQGLTRQQVADALQLQVAAIVSEMLQPELHHLERP</sequence>
<evidence type="ECO:0000259" key="14">
    <source>
        <dbReference type="Pfam" id="PF02880"/>
    </source>
</evidence>
<dbReference type="Pfam" id="PF02880">
    <property type="entry name" value="PGM_PMM_III"/>
    <property type="match status" value="1"/>
</dbReference>
<evidence type="ECO:0000313" key="16">
    <source>
        <dbReference type="Proteomes" id="UP000265427"/>
    </source>
</evidence>
<dbReference type="GO" id="GO:0005737">
    <property type="term" value="C:cytoplasm"/>
    <property type="evidence" value="ECO:0007669"/>
    <property type="project" value="UniProtKB-SubCell"/>
</dbReference>
<reference evidence="15 16" key="1">
    <citation type="submission" date="2018-08" db="EMBL/GenBank/DDBJ databases">
        <title>Aphanomyces genome sequencing and annotation.</title>
        <authorList>
            <person name="Minardi D."/>
            <person name="Oidtmann B."/>
            <person name="Van Der Giezen M."/>
            <person name="Studholme D.J."/>
        </authorList>
    </citation>
    <scope>NUCLEOTIDE SEQUENCE [LARGE SCALE GENOMIC DNA]</scope>
    <source>
        <strain evidence="15 16">Kv</strain>
    </source>
</reference>
<evidence type="ECO:0000259" key="12">
    <source>
        <dbReference type="Pfam" id="PF02878"/>
    </source>
</evidence>
<dbReference type="Pfam" id="PF02878">
    <property type="entry name" value="PGM_PMM_I"/>
    <property type="match status" value="1"/>
</dbReference>
<dbReference type="InterPro" id="IPR005841">
    <property type="entry name" value="Alpha-D-phosphohexomutase_SF"/>
</dbReference>
<dbReference type="Gene3D" id="3.40.120.10">
    <property type="entry name" value="Alpha-D-Glucose-1,6-Bisphosphate, subunit A, domain 3"/>
    <property type="match status" value="3"/>
</dbReference>
<evidence type="ECO:0000256" key="9">
    <source>
        <dbReference type="ARBA" id="ARBA00023235"/>
    </source>
</evidence>
<dbReference type="PRINTS" id="PR00509">
    <property type="entry name" value="PGMPMM"/>
</dbReference>
<dbReference type="Pfam" id="PF00408">
    <property type="entry name" value="PGM_PMM_IV"/>
    <property type="match status" value="1"/>
</dbReference>
<keyword evidence="7" id="KW-0479">Metal-binding</keyword>
<dbReference type="AlphaFoldDB" id="A0A397AWY3"/>
<dbReference type="PANTHER" id="PTHR45745:SF1">
    <property type="entry name" value="PHOSPHOGLUCOMUTASE 2B-RELATED"/>
    <property type="match status" value="1"/>
</dbReference>
<evidence type="ECO:0000256" key="8">
    <source>
        <dbReference type="ARBA" id="ARBA00022842"/>
    </source>
</evidence>
<dbReference type="EMBL" id="QUSZ01005222">
    <property type="protein sequence ID" value="RHY10735.1"/>
    <property type="molecule type" value="Genomic_DNA"/>
</dbReference>
<dbReference type="GO" id="GO:0006166">
    <property type="term" value="P:purine ribonucleoside salvage"/>
    <property type="evidence" value="ECO:0007669"/>
    <property type="project" value="TreeGrafter"/>
</dbReference>
<dbReference type="Proteomes" id="UP000265427">
    <property type="component" value="Unassembled WGS sequence"/>
</dbReference>
<dbReference type="InterPro" id="IPR005845">
    <property type="entry name" value="A-D-PHexomutase_a/b/a-II"/>
</dbReference>
<keyword evidence="8" id="KW-0460">Magnesium</keyword>
<evidence type="ECO:0000256" key="1">
    <source>
        <dbReference type="ARBA" id="ARBA00001946"/>
    </source>
</evidence>
<dbReference type="GO" id="GO:0006006">
    <property type="term" value="P:glucose metabolic process"/>
    <property type="evidence" value="ECO:0007669"/>
    <property type="project" value="UniProtKB-KW"/>
</dbReference>
<keyword evidence="5" id="KW-0313">Glucose metabolism</keyword>
<feature type="domain" description="Alpha-D-phosphohexomutase alpha/beta/alpha" evidence="13">
    <location>
        <begin position="231"/>
        <end position="336"/>
    </location>
</feature>
<dbReference type="InterPro" id="IPR005844">
    <property type="entry name" value="A-D-PHexomutase_a/b/a-I"/>
</dbReference>
<feature type="domain" description="Alpha-D-phosphohexomutase alpha/beta/alpha" evidence="14">
    <location>
        <begin position="363"/>
        <end position="461"/>
    </location>
</feature>
<evidence type="ECO:0000256" key="7">
    <source>
        <dbReference type="ARBA" id="ARBA00022723"/>
    </source>
</evidence>
<evidence type="ECO:0000256" key="5">
    <source>
        <dbReference type="ARBA" id="ARBA00022526"/>
    </source>
</evidence>
<protein>
    <recommendedName>
        <fullName evidence="17">Phosphoglucomutase</fullName>
    </recommendedName>
</protein>
<evidence type="ECO:0000313" key="15">
    <source>
        <dbReference type="EMBL" id="RHY10735.1"/>
    </source>
</evidence>
<evidence type="ECO:0000256" key="6">
    <source>
        <dbReference type="ARBA" id="ARBA00022553"/>
    </source>
</evidence>
<comment type="similarity">
    <text evidence="3">Belongs to the phosphohexose mutase family.</text>
</comment>
<dbReference type="InterPro" id="IPR016055">
    <property type="entry name" value="A-D-PHexomutase_a/b/a-I/II/III"/>
</dbReference>
<keyword evidence="6" id="KW-0597">Phosphoprotein</keyword>
<dbReference type="CDD" id="cd05799">
    <property type="entry name" value="PGM2"/>
    <property type="match status" value="1"/>
</dbReference>
<feature type="domain" description="Alpha-D-phosphohexomutase alpha/beta/alpha" evidence="12">
    <location>
        <begin position="62"/>
        <end position="203"/>
    </location>
</feature>